<feature type="signal peptide" evidence="7">
    <location>
        <begin position="1"/>
        <end position="21"/>
    </location>
</feature>
<dbReference type="Gene3D" id="3.40.50.2300">
    <property type="match status" value="2"/>
</dbReference>
<dbReference type="OrthoDB" id="9784230at2"/>
<evidence type="ECO:0000256" key="2">
    <source>
        <dbReference type="ARBA" id="ARBA00008610"/>
    </source>
</evidence>
<evidence type="ECO:0000256" key="6">
    <source>
        <dbReference type="ARBA" id="ARBA00023288"/>
    </source>
</evidence>
<keyword evidence="6" id="KW-0449">Lipoprotein</keyword>
<evidence type="ECO:0000256" key="3">
    <source>
        <dbReference type="ARBA" id="ARBA00022475"/>
    </source>
</evidence>
<dbReference type="STRING" id="64969.SAMN02745127_01669"/>
<keyword evidence="10" id="KW-1185">Reference proteome</keyword>
<comment type="subcellular location">
    <subcellularLocation>
        <location evidence="1">Cell membrane</location>
        <topology evidence="1">Lipid-anchor</topology>
    </subcellularLocation>
</comment>
<evidence type="ECO:0000256" key="7">
    <source>
        <dbReference type="SAM" id="SignalP"/>
    </source>
</evidence>
<organism evidence="9 10">
    <name type="scientific">Oceanospirillum multiglobuliferum</name>
    <dbReference type="NCBI Taxonomy" id="64969"/>
    <lineage>
        <taxon>Bacteria</taxon>
        <taxon>Pseudomonadati</taxon>
        <taxon>Pseudomonadota</taxon>
        <taxon>Gammaproteobacteria</taxon>
        <taxon>Oceanospirillales</taxon>
        <taxon>Oceanospirillaceae</taxon>
        <taxon>Oceanospirillum</taxon>
    </lineage>
</organism>
<dbReference type="Proteomes" id="UP000191418">
    <property type="component" value="Unassembled WGS sequence"/>
</dbReference>
<evidence type="ECO:0000256" key="4">
    <source>
        <dbReference type="ARBA" id="ARBA00022729"/>
    </source>
</evidence>
<evidence type="ECO:0000256" key="5">
    <source>
        <dbReference type="ARBA" id="ARBA00023136"/>
    </source>
</evidence>
<proteinExistence type="inferred from homology"/>
<dbReference type="Pfam" id="PF02608">
    <property type="entry name" value="Bmp"/>
    <property type="match status" value="1"/>
</dbReference>
<dbReference type="RefSeq" id="WP_078745272.1">
    <property type="nucleotide sequence ID" value="NZ_FUXG01000010.1"/>
</dbReference>
<dbReference type="PANTHER" id="PTHR34296">
    <property type="entry name" value="TRANSCRIPTIONAL ACTIVATOR PROTEIN MED"/>
    <property type="match status" value="1"/>
</dbReference>
<evidence type="ECO:0000256" key="1">
    <source>
        <dbReference type="ARBA" id="ARBA00004193"/>
    </source>
</evidence>
<dbReference type="AlphaFoldDB" id="A0A1T4PYN7"/>
<evidence type="ECO:0000259" key="8">
    <source>
        <dbReference type="Pfam" id="PF02608"/>
    </source>
</evidence>
<sequence length="350" mass="38401">MNALQSLKWLCFCLSFMLLQACSDEPSAVKDAQSMSTTTTMSRDHSAVPTAQGGLALLALFPQTITSSAWNQGGYQGATKLTASLGMPFHYLESVQFSDVERFKAEVGAEIKRHNIRLVLAHGGQFVNATSELAKAFPRVNFIVNSDCAGNNINLGCLSFDWDELGQLTGIAAGLKSRTGQIGFIGGMRLNILQQMAQGIRHGAQHINPNIELTEVYLNSWSDDTQALIEAEKMIKKGVDVVAINADPASLKLYPIFAQAGIAIIGRDLQLYADKPATLLANVRLETSRLIEYGLSQILQGRWEGKLYRFGIDDQVQQVELTSGALEPEKQQRFDTLAQQLLSRQLELTH</sequence>
<comment type="similarity">
    <text evidence="2">Belongs to the BMP lipoprotein family.</text>
</comment>
<evidence type="ECO:0000313" key="9">
    <source>
        <dbReference type="EMBL" id="OPX55435.1"/>
    </source>
</evidence>
<protein>
    <recommendedName>
        <fullName evidence="8">ABC transporter substrate-binding protein PnrA-like domain-containing protein</fullName>
    </recommendedName>
</protein>
<dbReference type="InterPro" id="IPR003760">
    <property type="entry name" value="PnrA-like"/>
</dbReference>
<comment type="caution">
    <text evidence="9">The sequence shown here is derived from an EMBL/GenBank/DDBJ whole genome shotgun (WGS) entry which is preliminary data.</text>
</comment>
<feature type="domain" description="ABC transporter substrate-binding protein PnrA-like" evidence="8">
    <location>
        <begin position="60"/>
        <end position="340"/>
    </location>
</feature>
<gene>
    <name evidence="9" type="ORF">BTE48_08570</name>
</gene>
<accession>A0A1T4PYN7</accession>
<dbReference type="PANTHER" id="PTHR34296:SF2">
    <property type="entry name" value="ABC TRANSPORTER GUANOSINE-BINDING PROTEIN NUPN"/>
    <property type="match status" value="1"/>
</dbReference>
<dbReference type="SUPFAM" id="SSF53822">
    <property type="entry name" value="Periplasmic binding protein-like I"/>
    <property type="match status" value="1"/>
</dbReference>
<keyword evidence="4 7" id="KW-0732">Signal</keyword>
<dbReference type="InterPro" id="IPR050957">
    <property type="entry name" value="BMP_lipoprotein"/>
</dbReference>
<name>A0A1T4PYN7_9GAMM</name>
<keyword evidence="3" id="KW-1003">Cell membrane</keyword>
<dbReference type="InterPro" id="IPR028082">
    <property type="entry name" value="Peripla_BP_I"/>
</dbReference>
<dbReference type="EMBL" id="MTSM01000009">
    <property type="protein sequence ID" value="OPX55435.1"/>
    <property type="molecule type" value="Genomic_DNA"/>
</dbReference>
<dbReference type="GO" id="GO:0005886">
    <property type="term" value="C:plasma membrane"/>
    <property type="evidence" value="ECO:0007669"/>
    <property type="project" value="UniProtKB-SubCell"/>
</dbReference>
<feature type="chain" id="PRO_5030034829" description="ABC transporter substrate-binding protein PnrA-like domain-containing protein" evidence="7">
    <location>
        <begin position="22"/>
        <end position="350"/>
    </location>
</feature>
<evidence type="ECO:0000313" key="10">
    <source>
        <dbReference type="Proteomes" id="UP000191418"/>
    </source>
</evidence>
<reference evidence="9 10" key="1">
    <citation type="submission" date="2017-01" db="EMBL/GenBank/DDBJ databases">
        <title>Genome Sequencing of a Marine Spirillum, Oceanospirillum multiglobuliferum ATCC 33336, from Japan.</title>
        <authorList>
            <person name="Carney J.G."/>
            <person name="Trachtenberg A.M."/>
            <person name="Rheaume B.A."/>
            <person name="Linnane J.D."/>
            <person name="Pitts N.L."/>
            <person name="Mykles D.L."/>
            <person name="Maclea K.S."/>
        </authorList>
    </citation>
    <scope>NUCLEOTIDE SEQUENCE [LARGE SCALE GENOMIC DNA]</scope>
    <source>
        <strain evidence="9 10">ATCC 33336</strain>
    </source>
</reference>
<keyword evidence="5" id="KW-0472">Membrane</keyword>